<accession>A0A087SUX7</accession>
<feature type="non-terminal residue" evidence="2">
    <location>
        <position position="49"/>
    </location>
</feature>
<sequence length="49" mass="5501">MAKLCDLLHCSLYISLLLSCPDCICVRHGLLGISVWSYFNNHSVVHPDL</sequence>
<dbReference type="Proteomes" id="UP000054359">
    <property type="component" value="Unassembled WGS sequence"/>
</dbReference>
<keyword evidence="3" id="KW-1185">Reference proteome</keyword>
<evidence type="ECO:0000313" key="3">
    <source>
        <dbReference type="Proteomes" id="UP000054359"/>
    </source>
</evidence>
<proteinExistence type="predicted"/>
<feature type="chain" id="PRO_5001829124" evidence="1">
    <location>
        <begin position="20"/>
        <end position="49"/>
    </location>
</feature>
<keyword evidence="1" id="KW-0732">Signal</keyword>
<feature type="signal peptide" evidence="1">
    <location>
        <begin position="1"/>
        <end position="19"/>
    </location>
</feature>
<evidence type="ECO:0000256" key="1">
    <source>
        <dbReference type="SAM" id="SignalP"/>
    </source>
</evidence>
<organism evidence="2 3">
    <name type="scientific">Stegodyphus mimosarum</name>
    <name type="common">African social velvet spider</name>
    <dbReference type="NCBI Taxonomy" id="407821"/>
    <lineage>
        <taxon>Eukaryota</taxon>
        <taxon>Metazoa</taxon>
        <taxon>Ecdysozoa</taxon>
        <taxon>Arthropoda</taxon>
        <taxon>Chelicerata</taxon>
        <taxon>Arachnida</taxon>
        <taxon>Araneae</taxon>
        <taxon>Araneomorphae</taxon>
        <taxon>Entelegynae</taxon>
        <taxon>Eresoidea</taxon>
        <taxon>Eresidae</taxon>
        <taxon>Stegodyphus</taxon>
    </lineage>
</organism>
<protein>
    <submittedName>
        <fullName evidence="2">Uncharacterized protein</fullName>
    </submittedName>
</protein>
<dbReference type="AlphaFoldDB" id="A0A087SUX7"/>
<reference evidence="2 3" key="1">
    <citation type="submission" date="2013-11" db="EMBL/GenBank/DDBJ databases">
        <title>Genome sequencing of Stegodyphus mimosarum.</title>
        <authorList>
            <person name="Bechsgaard J."/>
        </authorList>
    </citation>
    <scope>NUCLEOTIDE SEQUENCE [LARGE SCALE GENOMIC DNA]</scope>
</reference>
<dbReference type="PROSITE" id="PS51257">
    <property type="entry name" value="PROKAR_LIPOPROTEIN"/>
    <property type="match status" value="1"/>
</dbReference>
<evidence type="ECO:0000313" key="2">
    <source>
        <dbReference type="EMBL" id="KFM56666.1"/>
    </source>
</evidence>
<name>A0A087SUX7_STEMI</name>
<dbReference type="EMBL" id="KK112075">
    <property type="protein sequence ID" value="KFM56666.1"/>
    <property type="molecule type" value="Genomic_DNA"/>
</dbReference>
<gene>
    <name evidence="2" type="ORF">X975_02960</name>
</gene>